<name>A0A369TC61_9PROT</name>
<feature type="region of interest" description="Disordered" evidence="7">
    <location>
        <begin position="39"/>
        <end position="63"/>
    </location>
</feature>
<dbReference type="Pfam" id="PF08085">
    <property type="entry name" value="Entericidin"/>
    <property type="match status" value="1"/>
</dbReference>
<evidence type="ECO:0000256" key="1">
    <source>
        <dbReference type="ARBA" id="ARBA00010296"/>
    </source>
</evidence>
<evidence type="ECO:0000313" key="10">
    <source>
        <dbReference type="Proteomes" id="UP000253941"/>
    </source>
</evidence>
<protein>
    <submittedName>
        <fullName evidence="9">Entericidin, EcnA/B family</fullName>
    </submittedName>
</protein>
<dbReference type="AlphaFoldDB" id="A0A369TC61"/>
<reference evidence="9 10" key="1">
    <citation type="submission" date="2018-07" db="EMBL/GenBank/DDBJ databases">
        <title>Venubactetium sediminum gen. nov., sp. nov., isolated from a marine solar saltern.</title>
        <authorList>
            <person name="Wang S."/>
        </authorList>
    </citation>
    <scope>NUCLEOTIDE SEQUENCE [LARGE SCALE GENOMIC DNA]</scope>
    <source>
        <strain evidence="9 10">WD2A32</strain>
    </source>
</reference>
<dbReference type="GO" id="GO:0016020">
    <property type="term" value="C:membrane"/>
    <property type="evidence" value="ECO:0007669"/>
    <property type="project" value="InterPro"/>
</dbReference>
<comment type="similarity">
    <text evidence="1">Belongs to the EcnA/EcnB lipoprotein family.</text>
</comment>
<dbReference type="InterPro" id="IPR012556">
    <property type="entry name" value="Entericidin"/>
</dbReference>
<evidence type="ECO:0000256" key="4">
    <source>
        <dbReference type="ARBA" id="ARBA00023136"/>
    </source>
</evidence>
<accession>A0A369TC61</accession>
<evidence type="ECO:0000256" key="7">
    <source>
        <dbReference type="SAM" id="MobiDB-lite"/>
    </source>
</evidence>
<evidence type="ECO:0000256" key="5">
    <source>
        <dbReference type="ARBA" id="ARBA00023139"/>
    </source>
</evidence>
<dbReference type="EMBL" id="QPMH01000004">
    <property type="protein sequence ID" value="RDD62899.1"/>
    <property type="molecule type" value="Genomic_DNA"/>
</dbReference>
<evidence type="ECO:0000313" key="9">
    <source>
        <dbReference type="EMBL" id="RDD62899.1"/>
    </source>
</evidence>
<dbReference type="GO" id="GO:0009636">
    <property type="term" value="P:response to toxic substance"/>
    <property type="evidence" value="ECO:0007669"/>
    <property type="project" value="InterPro"/>
</dbReference>
<evidence type="ECO:0000256" key="8">
    <source>
        <dbReference type="SAM" id="SignalP"/>
    </source>
</evidence>
<proteinExistence type="inferred from homology"/>
<feature type="signal peptide" evidence="8">
    <location>
        <begin position="1"/>
        <end position="18"/>
    </location>
</feature>
<organism evidence="9 10">
    <name type="scientific">Ferruginivarius sediminum</name>
    <dbReference type="NCBI Taxonomy" id="2661937"/>
    <lineage>
        <taxon>Bacteria</taxon>
        <taxon>Pseudomonadati</taxon>
        <taxon>Pseudomonadota</taxon>
        <taxon>Alphaproteobacteria</taxon>
        <taxon>Rhodospirillales</taxon>
        <taxon>Rhodospirillaceae</taxon>
        <taxon>Ferruginivarius</taxon>
    </lineage>
</organism>
<dbReference type="Proteomes" id="UP000253941">
    <property type="component" value="Unassembled WGS sequence"/>
</dbReference>
<dbReference type="PROSITE" id="PS51257">
    <property type="entry name" value="PROKAR_LIPOPROTEIN"/>
    <property type="match status" value="1"/>
</dbReference>
<evidence type="ECO:0000256" key="3">
    <source>
        <dbReference type="ARBA" id="ARBA00022729"/>
    </source>
</evidence>
<evidence type="ECO:0000256" key="2">
    <source>
        <dbReference type="ARBA" id="ARBA00022475"/>
    </source>
</evidence>
<keyword evidence="4" id="KW-0472">Membrane</keyword>
<gene>
    <name evidence="9" type="ORF">DRB17_06055</name>
</gene>
<comment type="caution">
    <text evidence="9">The sequence shown here is derived from an EMBL/GenBank/DDBJ whole genome shotgun (WGS) entry which is preliminary data.</text>
</comment>
<feature type="chain" id="PRO_5016769100" evidence="8">
    <location>
        <begin position="19"/>
        <end position="63"/>
    </location>
</feature>
<keyword evidence="6" id="KW-0449">Lipoprotein</keyword>
<keyword evidence="5" id="KW-0564">Palmitate</keyword>
<keyword evidence="10" id="KW-1185">Reference proteome</keyword>
<evidence type="ECO:0000256" key="6">
    <source>
        <dbReference type="ARBA" id="ARBA00023288"/>
    </source>
</evidence>
<keyword evidence="2" id="KW-1003">Cell membrane</keyword>
<sequence length="63" mass="6390">MRRTAILVPAFAATIALAACNTVEGFGEDVEATGRTLQKWAGGGSSAPAAPAPETAEETDGRE</sequence>
<keyword evidence="3 8" id="KW-0732">Signal</keyword>